<accession>A0AAD4M534</accession>
<proteinExistence type="inferred from homology"/>
<reference evidence="4" key="1">
    <citation type="journal article" date="2022" name="New Phytol.">
        <title>Evolutionary transition to the ectomycorrhizal habit in the genomes of a hyperdiverse lineage of mushroom-forming fungi.</title>
        <authorList>
            <person name="Looney B."/>
            <person name="Miyauchi S."/>
            <person name="Morin E."/>
            <person name="Drula E."/>
            <person name="Courty P.E."/>
            <person name="Kohler A."/>
            <person name="Kuo A."/>
            <person name="LaButti K."/>
            <person name="Pangilinan J."/>
            <person name="Lipzen A."/>
            <person name="Riley R."/>
            <person name="Andreopoulos W."/>
            <person name="He G."/>
            <person name="Johnson J."/>
            <person name="Nolan M."/>
            <person name="Tritt A."/>
            <person name="Barry K.W."/>
            <person name="Grigoriev I.V."/>
            <person name="Nagy L.G."/>
            <person name="Hibbett D."/>
            <person name="Henrissat B."/>
            <person name="Matheny P.B."/>
            <person name="Labbe J."/>
            <person name="Martin F.M."/>
        </authorList>
    </citation>
    <scope>NUCLEOTIDE SEQUENCE</scope>
    <source>
        <strain evidence="4">BPL690</strain>
    </source>
</reference>
<dbReference type="PANTHER" id="PTHR43798:SF31">
    <property type="entry name" value="AB HYDROLASE SUPERFAMILY PROTEIN YCLE"/>
    <property type="match status" value="1"/>
</dbReference>
<dbReference type="InterPro" id="IPR050266">
    <property type="entry name" value="AB_hydrolase_sf"/>
</dbReference>
<dbReference type="InterPro" id="IPR005945">
    <property type="entry name" value="Pro_imino_pep"/>
</dbReference>
<dbReference type="Gene3D" id="3.40.50.1820">
    <property type="entry name" value="alpha/beta hydrolase"/>
    <property type="match status" value="1"/>
</dbReference>
<keyword evidence="2" id="KW-0378">Hydrolase</keyword>
<organism evidence="4 5">
    <name type="scientific">Multifurca ochricompacta</name>
    <dbReference type="NCBI Taxonomy" id="376703"/>
    <lineage>
        <taxon>Eukaryota</taxon>
        <taxon>Fungi</taxon>
        <taxon>Dikarya</taxon>
        <taxon>Basidiomycota</taxon>
        <taxon>Agaricomycotina</taxon>
        <taxon>Agaricomycetes</taxon>
        <taxon>Russulales</taxon>
        <taxon>Russulaceae</taxon>
        <taxon>Multifurca</taxon>
    </lineage>
</organism>
<dbReference type="GO" id="GO:0006508">
    <property type="term" value="P:proteolysis"/>
    <property type="evidence" value="ECO:0007669"/>
    <property type="project" value="InterPro"/>
</dbReference>
<evidence type="ECO:0000313" key="4">
    <source>
        <dbReference type="EMBL" id="KAI0299993.1"/>
    </source>
</evidence>
<dbReference type="EMBL" id="WTXG01000020">
    <property type="protein sequence ID" value="KAI0299993.1"/>
    <property type="molecule type" value="Genomic_DNA"/>
</dbReference>
<gene>
    <name evidence="4" type="ORF">B0F90DRAFT_1630343</name>
</gene>
<comment type="similarity">
    <text evidence="1">Belongs to the peptidase S33 family.</text>
</comment>
<dbReference type="SUPFAM" id="SSF53474">
    <property type="entry name" value="alpha/beta-Hydrolases"/>
    <property type="match status" value="1"/>
</dbReference>
<name>A0AAD4M534_9AGAM</name>
<evidence type="ECO:0000313" key="5">
    <source>
        <dbReference type="Proteomes" id="UP001203297"/>
    </source>
</evidence>
<sequence length="334" mass="37319">MATSTGTAPYLIGSETFHTSYKVVGNLKGGKRPVVIIHGGPGLTFAYMIPHANLFKTHGIPVILYDQLGGGLSSSLKDKHPEFIKPALFVAELDSLVKHLGIDHDFDIIAQSWGVTLAVEYVAKHRPLGLKHLVLTDGSASYPLWREGLANLRKQWPQDFQDILNRHEKDGTIDAPEYQQATMKFYQKHILNLKEWPPETLESMGQMHKDPTVYNALIGANEFNMTGSLKDWSVIPLLGSVKCPTLVINGVDDEVPDICVEPLFHGIKNARWVTFGASSHMPFWEEPEKYTRIVGDFLTDAGGIRAQSLIARIFQLFKFIVKTILLRFGLYPPT</sequence>
<dbReference type="GO" id="GO:0016020">
    <property type="term" value="C:membrane"/>
    <property type="evidence" value="ECO:0007669"/>
    <property type="project" value="TreeGrafter"/>
</dbReference>
<dbReference type="InterPro" id="IPR000073">
    <property type="entry name" value="AB_hydrolase_1"/>
</dbReference>
<evidence type="ECO:0000256" key="1">
    <source>
        <dbReference type="ARBA" id="ARBA00010088"/>
    </source>
</evidence>
<dbReference type="Proteomes" id="UP001203297">
    <property type="component" value="Unassembled WGS sequence"/>
</dbReference>
<dbReference type="PANTHER" id="PTHR43798">
    <property type="entry name" value="MONOACYLGLYCEROL LIPASE"/>
    <property type="match status" value="1"/>
</dbReference>
<dbReference type="PRINTS" id="PR00793">
    <property type="entry name" value="PROAMNOPTASE"/>
</dbReference>
<dbReference type="Pfam" id="PF00561">
    <property type="entry name" value="Abhydrolase_1"/>
    <property type="match status" value="1"/>
</dbReference>
<dbReference type="AlphaFoldDB" id="A0AAD4M534"/>
<dbReference type="PIRSF" id="PIRSF005539">
    <property type="entry name" value="Pept_S33_TRI_F1"/>
    <property type="match status" value="1"/>
</dbReference>
<dbReference type="InterPro" id="IPR029058">
    <property type="entry name" value="AB_hydrolase_fold"/>
</dbReference>
<dbReference type="InterPro" id="IPR002410">
    <property type="entry name" value="Peptidase_S33"/>
</dbReference>
<dbReference type="NCBIfam" id="TIGR01250">
    <property type="entry name" value="pro_imino_pep_2"/>
    <property type="match status" value="1"/>
</dbReference>
<feature type="domain" description="AB hydrolase-1" evidence="3">
    <location>
        <begin position="33"/>
        <end position="287"/>
    </location>
</feature>
<keyword evidence="5" id="KW-1185">Reference proteome</keyword>
<comment type="caution">
    <text evidence="4">The sequence shown here is derived from an EMBL/GenBank/DDBJ whole genome shotgun (WGS) entry which is preliminary data.</text>
</comment>
<protein>
    <submittedName>
        <fullName evidence="4">Proline-specific peptidase</fullName>
    </submittedName>
</protein>
<evidence type="ECO:0000259" key="3">
    <source>
        <dbReference type="Pfam" id="PF00561"/>
    </source>
</evidence>
<evidence type="ECO:0000256" key="2">
    <source>
        <dbReference type="ARBA" id="ARBA00022801"/>
    </source>
</evidence>
<dbReference type="GO" id="GO:0008233">
    <property type="term" value="F:peptidase activity"/>
    <property type="evidence" value="ECO:0007669"/>
    <property type="project" value="InterPro"/>
</dbReference>